<accession>A0AAV0YVG7</accession>
<keyword evidence="3" id="KW-1185">Reference proteome</keyword>
<name>A0AAV0YVG7_VICFA</name>
<gene>
    <name evidence="2" type="ORF">VFH_I431520</name>
</gene>
<evidence type="ECO:0000313" key="3">
    <source>
        <dbReference type="Proteomes" id="UP001157006"/>
    </source>
</evidence>
<reference evidence="2 3" key="1">
    <citation type="submission" date="2023-01" db="EMBL/GenBank/DDBJ databases">
        <authorList>
            <person name="Kreplak J."/>
        </authorList>
    </citation>
    <scope>NUCLEOTIDE SEQUENCE [LARGE SCALE GENOMIC DNA]</scope>
</reference>
<protein>
    <submittedName>
        <fullName evidence="2">Uncharacterized protein</fullName>
    </submittedName>
</protein>
<sequence length="256" mass="28288">MGTSHSTHTNLGKDSTSFKSSATGSIARWGDSFEVSMSKWNENDHTEAWGAKYKTSLKNRTCGFNLKVTNGNNGIDSIHFGLLDTANNKTELAVNISRIDHHTLRGGITGLSSSVSPKSFTRTKPDYLIETTVVSYNCSHREGLFVLEMKKKGNSENACIVNLAHYYVTKDVGLSVRAKIYRNKAVEFGHRVLVLTVKEQKQRLARQNNGKVVGEVVKHGFFSSTVREQINTGLINSTGYTSGTLNNSIIFVECNF</sequence>
<evidence type="ECO:0000313" key="2">
    <source>
        <dbReference type="EMBL" id="CAI8590225.1"/>
    </source>
</evidence>
<dbReference type="AlphaFoldDB" id="A0AAV0YVG7"/>
<evidence type="ECO:0000256" key="1">
    <source>
        <dbReference type="SAM" id="MobiDB-lite"/>
    </source>
</evidence>
<feature type="region of interest" description="Disordered" evidence="1">
    <location>
        <begin position="1"/>
        <end position="21"/>
    </location>
</feature>
<organism evidence="2 3">
    <name type="scientific">Vicia faba</name>
    <name type="common">Broad bean</name>
    <name type="synonym">Faba vulgaris</name>
    <dbReference type="NCBI Taxonomy" id="3906"/>
    <lineage>
        <taxon>Eukaryota</taxon>
        <taxon>Viridiplantae</taxon>
        <taxon>Streptophyta</taxon>
        <taxon>Embryophyta</taxon>
        <taxon>Tracheophyta</taxon>
        <taxon>Spermatophyta</taxon>
        <taxon>Magnoliopsida</taxon>
        <taxon>eudicotyledons</taxon>
        <taxon>Gunneridae</taxon>
        <taxon>Pentapetalae</taxon>
        <taxon>rosids</taxon>
        <taxon>fabids</taxon>
        <taxon>Fabales</taxon>
        <taxon>Fabaceae</taxon>
        <taxon>Papilionoideae</taxon>
        <taxon>50 kb inversion clade</taxon>
        <taxon>NPAAA clade</taxon>
        <taxon>Hologalegina</taxon>
        <taxon>IRL clade</taxon>
        <taxon>Fabeae</taxon>
        <taxon>Vicia</taxon>
    </lineage>
</organism>
<proteinExistence type="predicted"/>
<dbReference type="EMBL" id="OX451736">
    <property type="protein sequence ID" value="CAI8590225.1"/>
    <property type="molecule type" value="Genomic_DNA"/>
</dbReference>
<dbReference type="Proteomes" id="UP001157006">
    <property type="component" value="Chromosome 1L"/>
</dbReference>